<dbReference type="GO" id="GO:0007005">
    <property type="term" value="P:mitochondrion organization"/>
    <property type="evidence" value="ECO:0007669"/>
    <property type="project" value="TreeGrafter"/>
</dbReference>
<evidence type="ECO:0000256" key="3">
    <source>
        <dbReference type="SAM" id="Phobius"/>
    </source>
</evidence>
<organism evidence="5">
    <name type="scientific">uncultured Desulfobacteraceae bacterium</name>
    <dbReference type="NCBI Taxonomy" id="218296"/>
    <lineage>
        <taxon>Bacteria</taxon>
        <taxon>Pseudomonadati</taxon>
        <taxon>Thermodesulfobacteriota</taxon>
        <taxon>Desulfobacteria</taxon>
        <taxon>Desulfobacterales</taxon>
        <taxon>Desulfobacteraceae</taxon>
        <taxon>environmental samples</taxon>
    </lineage>
</organism>
<evidence type="ECO:0000259" key="4">
    <source>
        <dbReference type="SMART" id="SM00244"/>
    </source>
</evidence>
<dbReference type="Pfam" id="PF01145">
    <property type="entry name" value="Band_7"/>
    <property type="match status" value="1"/>
</dbReference>
<name>A0A484HMG2_9BACT</name>
<keyword evidence="3" id="KW-1133">Transmembrane helix</keyword>
<evidence type="ECO:0000313" key="5">
    <source>
        <dbReference type="EMBL" id="VEN75410.1"/>
    </source>
</evidence>
<dbReference type="InterPro" id="IPR036013">
    <property type="entry name" value="Band_7/SPFH_dom_sf"/>
</dbReference>
<comment type="subcellular location">
    <subcellularLocation>
        <location evidence="1">Membrane</location>
        <topology evidence="1">Single-pass membrane protein</topology>
    </subcellularLocation>
</comment>
<dbReference type="Gene3D" id="3.30.479.30">
    <property type="entry name" value="Band 7 domain"/>
    <property type="match status" value="1"/>
</dbReference>
<dbReference type="AlphaFoldDB" id="A0A484HMG2"/>
<dbReference type="PANTHER" id="PTHR23222">
    <property type="entry name" value="PROHIBITIN"/>
    <property type="match status" value="1"/>
</dbReference>
<dbReference type="InterPro" id="IPR000163">
    <property type="entry name" value="Prohibitin"/>
</dbReference>
<feature type="transmembrane region" description="Helical" evidence="3">
    <location>
        <begin position="43"/>
        <end position="66"/>
    </location>
</feature>
<keyword evidence="3" id="KW-0812">Transmembrane</keyword>
<protein>
    <recommendedName>
        <fullName evidence="4">Band 7 domain-containing protein</fullName>
    </recommendedName>
</protein>
<dbReference type="SMART" id="SM00244">
    <property type="entry name" value="PHB"/>
    <property type="match status" value="1"/>
</dbReference>
<dbReference type="CDD" id="cd03401">
    <property type="entry name" value="SPFH_prohibitin"/>
    <property type="match status" value="1"/>
</dbReference>
<dbReference type="EMBL" id="CAACVI010000052">
    <property type="protein sequence ID" value="VEN75410.1"/>
    <property type="molecule type" value="Genomic_DNA"/>
</dbReference>
<gene>
    <name evidence="5" type="ORF">EPICR_90005</name>
</gene>
<evidence type="ECO:0000256" key="2">
    <source>
        <dbReference type="ARBA" id="ARBA00023136"/>
    </source>
</evidence>
<dbReference type="PANTHER" id="PTHR23222:SF1">
    <property type="entry name" value="PROHIBITIN-2"/>
    <property type="match status" value="1"/>
</dbReference>
<sequence length="320" mass="36034">MSGSEEKEGAGAERRGVWGKISSLPGRWGAGLRRGLKKNLGPFIIACLLLLLATVYMFNLIVYSIMPGEAGVFWSRFTGTRVDHVYDEGIKLVFPWNKIYVYNIRIQEVSPELHVLTKTGLKVNLYLSIRYAPKRKLLGMLHQRVGPDYVNIVIIPEIEAVLREIIGTMDAEQIYTTGRAVIVEAINKAIEQVEQRYINVDDVLIKKIELPKSVEKTIRFKIEQKHLIEAHEFIVEREKKEAERKRIEGQGIRDQLKIIASSVPEGEILTWKGIQATQEIAKSNNAKVIIIGGGKEGLPIILNADNSSDNNKSDHNADIK</sequence>
<keyword evidence="2 3" id="KW-0472">Membrane</keyword>
<proteinExistence type="predicted"/>
<accession>A0A484HMG2</accession>
<reference evidence="5" key="1">
    <citation type="submission" date="2019-01" db="EMBL/GenBank/DDBJ databases">
        <authorList>
            <consortium name="Genoscope - CEA"/>
            <person name="William W."/>
        </authorList>
    </citation>
    <scope>NUCLEOTIDE SEQUENCE</scope>
    <source>
        <strain evidence="5">CR-1</strain>
    </source>
</reference>
<dbReference type="GO" id="GO:0016020">
    <property type="term" value="C:membrane"/>
    <property type="evidence" value="ECO:0007669"/>
    <property type="project" value="UniProtKB-SubCell"/>
</dbReference>
<evidence type="ECO:0000256" key="1">
    <source>
        <dbReference type="ARBA" id="ARBA00004167"/>
    </source>
</evidence>
<dbReference type="InterPro" id="IPR001107">
    <property type="entry name" value="Band_7"/>
</dbReference>
<dbReference type="SUPFAM" id="SSF117892">
    <property type="entry name" value="Band 7/SPFH domain"/>
    <property type="match status" value="1"/>
</dbReference>
<feature type="domain" description="Band 7" evidence="4">
    <location>
        <begin position="60"/>
        <end position="226"/>
    </location>
</feature>